<dbReference type="AlphaFoldDB" id="A0A1B2ACR7"/>
<sequence length="108" mass="12080">MREGFAMHFLRFAGALALAVVAVTAAPALADDPNDPTMRSAAAKARDRAIIKRLNQEQLRYVQQRDARLAAGNAASREWAAKENARRMATWRHAVRMCESGRHKYCAR</sequence>
<organism evidence="2 3">
    <name type="scientific">Tsuneonella dongtanensis</name>
    <dbReference type="NCBI Taxonomy" id="692370"/>
    <lineage>
        <taxon>Bacteria</taxon>
        <taxon>Pseudomonadati</taxon>
        <taxon>Pseudomonadota</taxon>
        <taxon>Alphaproteobacteria</taxon>
        <taxon>Sphingomonadales</taxon>
        <taxon>Erythrobacteraceae</taxon>
        <taxon>Tsuneonella</taxon>
    </lineage>
</organism>
<reference evidence="2 3" key="1">
    <citation type="submission" date="2016-07" db="EMBL/GenBank/DDBJ databases">
        <title>Complete genome sequence of Altererythrobacter dongtanensis KCTC 22672, a type strain with esterase isolated from tidal flat.</title>
        <authorList>
            <person name="Cheng H."/>
            <person name="Wu Y.-H."/>
            <person name="Zhou P."/>
            <person name="Huo Y.-Y."/>
            <person name="Wang C.-S."/>
            <person name="Xu X.-W."/>
        </authorList>
    </citation>
    <scope>NUCLEOTIDE SEQUENCE [LARGE SCALE GENOMIC DNA]</scope>
    <source>
        <strain evidence="2 3">KCTC 22672</strain>
    </source>
</reference>
<gene>
    <name evidence="2" type="ORF">A6F68_01328</name>
</gene>
<dbReference type="EMBL" id="CP016591">
    <property type="protein sequence ID" value="ANY19845.1"/>
    <property type="molecule type" value="Genomic_DNA"/>
</dbReference>
<dbReference type="KEGG" id="ado:A6F68_01328"/>
<evidence type="ECO:0008006" key="4">
    <source>
        <dbReference type="Google" id="ProtNLM"/>
    </source>
</evidence>
<proteinExistence type="predicted"/>
<dbReference type="Proteomes" id="UP000092932">
    <property type="component" value="Chromosome"/>
</dbReference>
<dbReference type="PATRIC" id="fig|692370.5.peg.1342"/>
<keyword evidence="1" id="KW-0732">Signal</keyword>
<keyword evidence="3" id="KW-1185">Reference proteome</keyword>
<dbReference type="STRING" id="692370.A6F68_01328"/>
<protein>
    <recommendedName>
        <fullName evidence="4">Lysozyme inhibitor LprI N-terminal domain-containing protein</fullName>
    </recommendedName>
</protein>
<evidence type="ECO:0000313" key="3">
    <source>
        <dbReference type="Proteomes" id="UP000092932"/>
    </source>
</evidence>
<feature type="chain" id="PRO_5008534108" description="Lysozyme inhibitor LprI N-terminal domain-containing protein" evidence="1">
    <location>
        <begin position="31"/>
        <end position="108"/>
    </location>
</feature>
<evidence type="ECO:0000313" key="2">
    <source>
        <dbReference type="EMBL" id="ANY19845.1"/>
    </source>
</evidence>
<name>A0A1B2ACR7_9SPHN</name>
<evidence type="ECO:0000256" key="1">
    <source>
        <dbReference type="SAM" id="SignalP"/>
    </source>
</evidence>
<feature type="signal peptide" evidence="1">
    <location>
        <begin position="1"/>
        <end position="30"/>
    </location>
</feature>
<accession>A0A1B2ACR7</accession>